<name>A0A7J4IU01_9ARCH</name>
<organism evidence="1 3">
    <name type="scientific">Candidatus Iainarchaeum sp</name>
    <dbReference type="NCBI Taxonomy" id="3101447"/>
    <lineage>
        <taxon>Archaea</taxon>
        <taxon>Candidatus Iainarchaeota</taxon>
        <taxon>Candidatus Iainarchaeia</taxon>
        <taxon>Candidatus Iainarchaeales</taxon>
        <taxon>Candidatus Iainarchaeaceae</taxon>
        <taxon>Candidatus Iainarchaeum</taxon>
    </lineage>
</organism>
<dbReference type="EMBL" id="JAGVWF010000028">
    <property type="protein sequence ID" value="MBS3059196.1"/>
    <property type="molecule type" value="Genomic_DNA"/>
</dbReference>
<reference evidence="1" key="1">
    <citation type="journal article" date="2020" name="bioRxiv">
        <title>A rank-normalized archaeal taxonomy based on genome phylogeny resolves widespread incomplete and uneven classifications.</title>
        <authorList>
            <person name="Rinke C."/>
            <person name="Chuvochina M."/>
            <person name="Mussig A.J."/>
            <person name="Chaumeil P.-A."/>
            <person name="Waite D.W."/>
            <person name="Whitman W.B."/>
            <person name="Parks D.H."/>
            <person name="Hugenholtz P."/>
        </authorList>
    </citation>
    <scope>NUCLEOTIDE SEQUENCE</scope>
    <source>
        <strain evidence="1">UBA10011</strain>
    </source>
</reference>
<protein>
    <submittedName>
        <fullName evidence="1">Uncharacterized protein</fullName>
    </submittedName>
</protein>
<reference evidence="2" key="2">
    <citation type="submission" date="2021-03" db="EMBL/GenBank/DDBJ databases">
        <authorList>
            <person name="Jaffe A."/>
        </authorList>
    </citation>
    <scope>NUCLEOTIDE SEQUENCE</scope>
    <source>
        <strain evidence="2">RIFCSPHIGHO2_01_FULL_GW2011_AR10_43_9</strain>
    </source>
</reference>
<dbReference type="Proteomes" id="UP000577419">
    <property type="component" value="Unassembled WGS sequence"/>
</dbReference>
<dbReference type="AlphaFoldDB" id="A0A7J4IU01"/>
<dbReference type="EMBL" id="DUFG01000033">
    <property type="protein sequence ID" value="HIH08981.1"/>
    <property type="molecule type" value="Genomic_DNA"/>
</dbReference>
<evidence type="ECO:0000313" key="1">
    <source>
        <dbReference type="EMBL" id="HIH08981.1"/>
    </source>
</evidence>
<sequence length="168" mass="18082">MSKPAFFLAVLLFSAALIASVSAHGPTVPPTEPPTVGSGDFRTIGFWKHQFAVATSNNNGKAQISASDLQGLLDELDANWTTFSGTTLGEGYDLLWLKKASMEERARQQCFATLLNWANGAVAFGELVDTDYDGFPDTTFSDAMADALTGSDYENNKNICDSINNMNP</sequence>
<evidence type="ECO:0000313" key="3">
    <source>
        <dbReference type="Proteomes" id="UP000577419"/>
    </source>
</evidence>
<proteinExistence type="predicted"/>
<gene>
    <name evidence="1" type="ORF">HA237_06520</name>
    <name evidence="2" type="ORF">J4224_02090</name>
</gene>
<evidence type="ECO:0000313" key="2">
    <source>
        <dbReference type="EMBL" id="MBS3059196.1"/>
    </source>
</evidence>
<reference evidence="2" key="3">
    <citation type="submission" date="2021-05" db="EMBL/GenBank/DDBJ databases">
        <title>Protein family content uncovers lineage relationships and bacterial pathway maintenance mechanisms in DPANN archaea.</title>
        <authorList>
            <person name="Castelle C.J."/>
            <person name="Meheust R."/>
            <person name="Jaffe A.L."/>
            <person name="Seitz K."/>
            <person name="Gong X."/>
            <person name="Baker B.J."/>
            <person name="Banfield J.F."/>
        </authorList>
    </citation>
    <scope>NUCLEOTIDE SEQUENCE</scope>
    <source>
        <strain evidence="2">RIFCSPHIGHO2_01_FULL_GW2011_AR10_43_9</strain>
    </source>
</reference>
<comment type="caution">
    <text evidence="1">The sequence shown here is derived from an EMBL/GenBank/DDBJ whole genome shotgun (WGS) entry which is preliminary data.</text>
</comment>
<dbReference type="Proteomes" id="UP000683213">
    <property type="component" value="Unassembled WGS sequence"/>
</dbReference>
<accession>A0A7J4IU01</accession>